<evidence type="ECO:0000313" key="2">
    <source>
        <dbReference type="EnsemblProtists" id="HpaP804318"/>
    </source>
</evidence>
<dbReference type="eggNOG" id="KOG0017">
    <property type="taxonomic scope" value="Eukaryota"/>
</dbReference>
<dbReference type="EnsemblProtists" id="HpaT804318">
    <property type="protein sequence ID" value="HpaP804318"/>
    <property type="gene ID" value="HpaG804318"/>
</dbReference>
<reference evidence="2" key="2">
    <citation type="submission" date="2015-06" db="UniProtKB">
        <authorList>
            <consortium name="EnsemblProtists"/>
        </authorList>
    </citation>
    <scope>IDENTIFICATION</scope>
    <source>
        <strain evidence="2">Emoy2</strain>
    </source>
</reference>
<evidence type="ECO:0000256" key="1">
    <source>
        <dbReference type="SAM" id="MobiDB-lite"/>
    </source>
</evidence>
<keyword evidence="3" id="KW-1185">Reference proteome</keyword>
<sequence>MDINDEPLQMDFRKTGKRKSRSTNEDQASSASPPVRRGDGLEEASAPSDSVQHRVKRRPSDRVESEEEKNGHEDDESNPLSSAFWQASANPVEVTTYRNQQRFKMLSRDRVKSTGVRQFVQN</sequence>
<proteinExistence type="predicted"/>
<name>M4BDF1_HYAAE</name>
<feature type="region of interest" description="Disordered" evidence="1">
    <location>
        <begin position="1"/>
        <end position="92"/>
    </location>
</feature>
<evidence type="ECO:0000313" key="3">
    <source>
        <dbReference type="Proteomes" id="UP000011713"/>
    </source>
</evidence>
<reference evidence="3" key="1">
    <citation type="journal article" date="2010" name="Science">
        <title>Signatures of adaptation to obligate biotrophy in the Hyaloperonospora arabidopsidis genome.</title>
        <authorList>
            <person name="Baxter L."/>
            <person name="Tripathy S."/>
            <person name="Ishaque N."/>
            <person name="Boot N."/>
            <person name="Cabral A."/>
            <person name="Kemen E."/>
            <person name="Thines M."/>
            <person name="Ah-Fong A."/>
            <person name="Anderson R."/>
            <person name="Badejoko W."/>
            <person name="Bittner-Eddy P."/>
            <person name="Boore J.L."/>
            <person name="Chibucos M.C."/>
            <person name="Coates M."/>
            <person name="Dehal P."/>
            <person name="Delehaunty K."/>
            <person name="Dong S."/>
            <person name="Downton P."/>
            <person name="Dumas B."/>
            <person name="Fabro G."/>
            <person name="Fronick C."/>
            <person name="Fuerstenberg S.I."/>
            <person name="Fulton L."/>
            <person name="Gaulin E."/>
            <person name="Govers F."/>
            <person name="Hughes L."/>
            <person name="Humphray S."/>
            <person name="Jiang R.H."/>
            <person name="Judelson H."/>
            <person name="Kamoun S."/>
            <person name="Kyung K."/>
            <person name="Meijer H."/>
            <person name="Minx P."/>
            <person name="Morris P."/>
            <person name="Nelson J."/>
            <person name="Phuntumart V."/>
            <person name="Qutob D."/>
            <person name="Rehmany A."/>
            <person name="Rougon-Cardoso A."/>
            <person name="Ryden P."/>
            <person name="Torto-Alalibo T."/>
            <person name="Studholme D."/>
            <person name="Wang Y."/>
            <person name="Win J."/>
            <person name="Wood J."/>
            <person name="Clifton S.W."/>
            <person name="Rogers J."/>
            <person name="Van den Ackerveken G."/>
            <person name="Jones J.D."/>
            <person name="McDowell J.M."/>
            <person name="Beynon J."/>
            <person name="Tyler B.M."/>
        </authorList>
    </citation>
    <scope>NUCLEOTIDE SEQUENCE [LARGE SCALE GENOMIC DNA]</scope>
    <source>
        <strain evidence="3">Emoy2</strain>
    </source>
</reference>
<protein>
    <submittedName>
        <fullName evidence="2">Uncharacterized protein</fullName>
    </submittedName>
</protein>
<dbReference type="InParanoid" id="M4BDF1"/>
<dbReference type="HOGENOM" id="CLU_2031150_0_0_1"/>
<feature type="compositionally biased region" description="Polar residues" evidence="1">
    <location>
        <begin position="78"/>
        <end position="89"/>
    </location>
</feature>
<accession>M4BDF1</accession>
<dbReference type="Proteomes" id="UP000011713">
    <property type="component" value="Unassembled WGS sequence"/>
</dbReference>
<organism evidence="2 3">
    <name type="scientific">Hyaloperonospora arabidopsidis (strain Emoy2)</name>
    <name type="common">Downy mildew agent</name>
    <name type="synonym">Peronospora arabidopsidis</name>
    <dbReference type="NCBI Taxonomy" id="559515"/>
    <lineage>
        <taxon>Eukaryota</taxon>
        <taxon>Sar</taxon>
        <taxon>Stramenopiles</taxon>
        <taxon>Oomycota</taxon>
        <taxon>Peronosporomycetes</taxon>
        <taxon>Peronosporales</taxon>
        <taxon>Peronosporaceae</taxon>
        <taxon>Hyaloperonospora</taxon>
    </lineage>
</organism>
<dbReference type="AlphaFoldDB" id="M4BDF1"/>
<feature type="compositionally biased region" description="Basic and acidic residues" evidence="1">
    <location>
        <begin position="58"/>
        <end position="72"/>
    </location>
</feature>
<dbReference type="VEuPathDB" id="FungiDB:HpaG804318"/>
<dbReference type="EMBL" id="JH598152">
    <property type="status" value="NOT_ANNOTATED_CDS"/>
    <property type="molecule type" value="Genomic_DNA"/>
</dbReference>